<dbReference type="WBParaSite" id="jg14075">
    <property type="protein sequence ID" value="jg14075"/>
    <property type="gene ID" value="jg14075"/>
</dbReference>
<dbReference type="AlphaFoldDB" id="A0A915D060"/>
<name>A0A915D060_9BILA</name>
<dbReference type="GO" id="GO:0017148">
    <property type="term" value="P:negative regulation of translation"/>
    <property type="evidence" value="ECO:0007669"/>
    <property type="project" value="InterPro"/>
</dbReference>
<dbReference type="GO" id="GO:0000932">
    <property type="term" value="C:P-body"/>
    <property type="evidence" value="ECO:0007669"/>
    <property type="project" value="TreeGrafter"/>
</dbReference>
<evidence type="ECO:0000313" key="3">
    <source>
        <dbReference type="WBParaSite" id="jg14075"/>
    </source>
</evidence>
<evidence type="ECO:0000259" key="1">
    <source>
        <dbReference type="Pfam" id="PF12842"/>
    </source>
</evidence>
<accession>A0A915D060</accession>
<dbReference type="Proteomes" id="UP000887574">
    <property type="component" value="Unplaced"/>
</dbReference>
<evidence type="ECO:0000313" key="2">
    <source>
        <dbReference type="Proteomes" id="UP000887574"/>
    </source>
</evidence>
<dbReference type="PANTHER" id="PTHR13162:SF8">
    <property type="entry name" value="CCR4-NOT TRANSCRIPTION COMPLEX SUBUNIT 1"/>
    <property type="match status" value="1"/>
</dbReference>
<keyword evidence="2" id="KW-1185">Reference proteome</keyword>
<sequence>MSYPTSTSHWLTPNFCRFPDDLKDFREVDTSGVPAMLDANSATFVPKEPVPRSLPNPGSALLNVTNVDTLVYATKIDGKQIEAPPQVVFEKISFMFNNLSESIFRARQTSSRRSSHNTAKTYCEFGALAWHNYYRKRRSNFGERVGLKLLLLDAFYKGQQDLFVCSAFVSKPFWLAAKARCSSQSALGYLASSNLAHSGDQADSLSMQEPSLLPAGADHVSLFNGLSLESSLHPERARYHFDRDELMRLLKDRNFKVVNPSAVHEIIGGISERSISIAMTVTEHICHKDFSMSMDEELLLQACHQMIPHQLRVKPSANEDLKVYNDFSRRICGFEPLCSKMPIKICPASALLSC</sequence>
<feature type="domain" description="CCR4-NOT transcription complex subunit 1" evidence="1">
    <location>
        <begin position="261"/>
        <end position="307"/>
    </location>
</feature>
<organism evidence="2 3">
    <name type="scientific">Ditylenchus dipsaci</name>
    <dbReference type="NCBI Taxonomy" id="166011"/>
    <lineage>
        <taxon>Eukaryota</taxon>
        <taxon>Metazoa</taxon>
        <taxon>Ecdysozoa</taxon>
        <taxon>Nematoda</taxon>
        <taxon>Chromadorea</taxon>
        <taxon>Rhabditida</taxon>
        <taxon>Tylenchina</taxon>
        <taxon>Tylenchomorpha</taxon>
        <taxon>Sphaerularioidea</taxon>
        <taxon>Anguinidae</taxon>
        <taxon>Anguininae</taxon>
        <taxon>Ditylenchus</taxon>
    </lineage>
</organism>
<dbReference type="GO" id="GO:0000288">
    <property type="term" value="P:nuclear-transcribed mRNA catabolic process, deadenylation-dependent decay"/>
    <property type="evidence" value="ECO:0007669"/>
    <property type="project" value="TreeGrafter"/>
</dbReference>
<protein>
    <submittedName>
        <fullName evidence="3">CCR4-NOT transcription complex subunit 1 domain-containing protein</fullName>
    </submittedName>
</protein>
<dbReference type="Pfam" id="PF12842">
    <property type="entry name" value="DUF3819"/>
    <property type="match status" value="1"/>
</dbReference>
<reference evidence="3" key="1">
    <citation type="submission" date="2022-11" db="UniProtKB">
        <authorList>
            <consortium name="WormBaseParasite"/>
        </authorList>
    </citation>
    <scope>IDENTIFICATION</scope>
</reference>
<proteinExistence type="predicted"/>
<dbReference type="PANTHER" id="PTHR13162">
    <property type="entry name" value="CCR4-NOT TRANSCRIPTION COMPLEX"/>
    <property type="match status" value="1"/>
</dbReference>
<dbReference type="InterPro" id="IPR024557">
    <property type="entry name" value="CNOT1_dom_4"/>
</dbReference>
<dbReference type="GO" id="GO:0030015">
    <property type="term" value="C:CCR4-NOT core complex"/>
    <property type="evidence" value="ECO:0007669"/>
    <property type="project" value="InterPro"/>
</dbReference>
<dbReference type="InterPro" id="IPR040398">
    <property type="entry name" value="Not1"/>
</dbReference>
<dbReference type="Gene3D" id="1.25.40.180">
    <property type="match status" value="1"/>
</dbReference>
<dbReference type="GO" id="GO:0060090">
    <property type="term" value="F:molecular adaptor activity"/>
    <property type="evidence" value="ECO:0007669"/>
    <property type="project" value="TreeGrafter"/>
</dbReference>